<evidence type="ECO:0000313" key="2">
    <source>
        <dbReference type="EMBL" id="KGQ22394.2"/>
    </source>
</evidence>
<proteinExistence type="predicted"/>
<feature type="transmembrane region" description="Helical" evidence="1">
    <location>
        <begin position="36"/>
        <end position="59"/>
    </location>
</feature>
<dbReference type="STRING" id="276.THFILI_11330"/>
<evidence type="ECO:0008006" key="4">
    <source>
        <dbReference type="Google" id="ProtNLM"/>
    </source>
</evidence>
<dbReference type="OrthoDB" id="33061at2"/>
<name>A0A0A2XB34_THEFI</name>
<feature type="transmembrane region" description="Helical" evidence="1">
    <location>
        <begin position="71"/>
        <end position="92"/>
    </location>
</feature>
<comment type="caution">
    <text evidence="2">The sequence shown here is derived from an EMBL/GenBank/DDBJ whole genome shotgun (WGS) entry which is preliminary data.</text>
</comment>
<dbReference type="Proteomes" id="UP000030364">
    <property type="component" value="Unassembled WGS sequence"/>
</dbReference>
<keyword evidence="1" id="KW-0812">Transmembrane</keyword>
<sequence>MLTWVDLLALFALALSLALGVRLGLAFGLAALVGVGVYLLAPGGVFLALVLGFLLGLLLKTFPLPSLPRPLEALVGGLGGAALGLFLALALWTGFPAEWAPSTGALRYPSSRLPTPLYEALKESPFAPGLFGWVNGSPVLRRALLHLK</sequence>
<keyword evidence="1" id="KW-1133">Transmembrane helix</keyword>
<dbReference type="RefSeq" id="WP_038062829.1">
    <property type="nucleotide sequence ID" value="NZ_JPSL02000040.1"/>
</dbReference>
<accession>A0A0A2XB34</accession>
<protein>
    <recommendedName>
        <fullName evidence="4">CvpA family protein</fullName>
    </recommendedName>
</protein>
<evidence type="ECO:0000256" key="1">
    <source>
        <dbReference type="SAM" id="Phobius"/>
    </source>
</evidence>
<reference evidence="2 3" key="1">
    <citation type="journal article" date="2015" name="Genome Announc.">
        <title>Draft Genome Sequence of the Thermophile Thermus filiformis ATCC 43280, Producer of Carotenoid-(Di)glucoside-Branched Fatty Acid (Di)esters and Source of Hyperthermostable Enzymes of Biotechnological Interest.</title>
        <authorList>
            <person name="Mandelli F."/>
            <person name="Oliveira Ramires B."/>
            <person name="Couger M.B."/>
            <person name="Paixao D.A."/>
            <person name="Camilo C.M."/>
            <person name="Polikarpov I."/>
            <person name="Prade R."/>
            <person name="Riano-Pachon D.M."/>
            <person name="Squina F.M."/>
        </authorList>
    </citation>
    <scope>NUCLEOTIDE SEQUENCE [LARGE SCALE GENOMIC DNA]</scope>
    <source>
        <strain evidence="2 3">ATCC 43280</strain>
    </source>
</reference>
<dbReference type="EMBL" id="JPSL02000040">
    <property type="protein sequence ID" value="KGQ22394.2"/>
    <property type="molecule type" value="Genomic_DNA"/>
</dbReference>
<organism evidence="2 3">
    <name type="scientific">Thermus filiformis</name>
    <dbReference type="NCBI Taxonomy" id="276"/>
    <lineage>
        <taxon>Bacteria</taxon>
        <taxon>Thermotogati</taxon>
        <taxon>Deinococcota</taxon>
        <taxon>Deinococci</taxon>
        <taxon>Thermales</taxon>
        <taxon>Thermaceae</taxon>
        <taxon>Thermus</taxon>
    </lineage>
</organism>
<keyword evidence="1" id="KW-0472">Membrane</keyword>
<evidence type="ECO:0000313" key="3">
    <source>
        <dbReference type="Proteomes" id="UP000030364"/>
    </source>
</evidence>
<dbReference type="AlphaFoldDB" id="A0A0A2XB34"/>
<keyword evidence="3" id="KW-1185">Reference proteome</keyword>
<gene>
    <name evidence="2" type="ORF">THFILI_11330</name>
</gene>